<feature type="non-terminal residue" evidence="1">
    <location>
        <position position="193"/>
    </location>
</feature>
<gene>
    <name evidence="1" type="ORF">RCOM_1942170</name>
</gene>
<reference evidence="2" key="1">
    <citation type="journal article" date="2010" name="Nat. Biotechnol.">
        <title>Draft genome sequence of the oilseed species Ricinus communis.</title>
        <authorList>
            <person name="Chan A.P."/>
            <person name="Crabtree J."/>
            <person name="Zhao Q."/>
            <person name="Lorenzi H."/>
            <person name="Orvis J."/>
            <person name="Puiu D."/>
            <person name="Melake-Berhan A."/>
            <person name="Jones K.M."/>
            <person name="Redman J."/>
            <person name="Chen G."/>
            <person name="Cahoon E.B."/>
            <person name="Gedil M."/>
            <person name="Stanke M."/>
            <person name="Haas B.J."/>
            <person name="Wortman J.R."/>
            <person name="Fraser-Liggett C.M."/>
            <person name="Ravel J."/>
            <person name="Rabinowicz P.D."/>
        </authorList>
    </citation>
    <scope>NUCLEOTIDE SEQUENCE [LARGE SCALE GENOMIC DNA]</scope>
    <source>
        <strain evidence="2">cv. Hale</strain>
    </source>
</reference>
<dbReference type="InParanoid" id="B9TFN6"/>
<dbReference type="Proteomes" id="UP000008311">
    <property type="component" value="Unassembled WGS sequence"/>
</dbReference>
<evidence type="ECO:0000313" key="1">
    <source>
        <dbReference type="EMBL" id="EEF25327.1"/>
    </source>
</evidence>
<keyword evidence="2" id="KW-1185">Reference proteome</keyword>
<sequence>MGHDQTLLLHRYNAIVLHRVRVPQVHLREQAAQAAQGLGAGDDPVVLLRQQTTQRRGQFGRQRRHRTAVGRQHIDHGAGRAQAVAHQFAAAFATHDQHAPALEGGQVQRLQQVFGIAGDIVRRADDAVTVGRDAVRGQRGAAALADHGQRDRLRPLRDMREGSIDGVGRHERRQRIVMQPRQRGLQRALIRQR</sequence>
<evidence type="ECO:0000313" key="2">
    <source>
        <dbReference type="Proteomes" id="UP000008311"/>
    </source>
</evidence>
<accession>B9TFN6</accession>
<protein>
    <submittedName>
        <fullName evidence="1">Uncharacterized protein</fullName>
    </submittedName>
</protein>
<organism evidence="1 2">
    <name type="scientific">Ricinus communis</name>
    <name type="common">Castor bean</name>
    <dbReference type="NCBI Taxonomy" id="3988"/>
    <lineage>
        <taxon>Eukaryota</taxon>
        <taxon>Viridiplantae</taxon>
        <taxon>Streptophyta</taxon>
        <taxon>Embryophyta</taxon>
        <taxon>Tracheophyta</taxon>
        <taxon>Spermatophyta</taxon>
        <taxon>Magnoliopsida</taxon>
        <taxon>eudicotyledons</taxon>
        <taxon>Gunneridae</taxon>
        <taxon>Pentapetalae</taxon>
        <taxon>rosids</taxon>
        <taxon>fabids</taxon>
        <taxon>Malpighiales</taxon>
        <taxon>Euphorbiaceae</taxon>
        <taxon>Acalyphoideae</taxon>
        <taxon>Acalypheae</taxon>
        <taxon>Ricinus</taxon>
    </lineage>
</organism>
<dbReference type="AlphaFoldDB" id="B9TFN6"/>
<name>B9TFN6_RICCO</name>
<proteinExistence type="predicted"/>
<dbReference type="EMBL" id="EQ979972">
    <property type="protein sequence ID" value="EEF25327.1"/>
    <property type="molecule type" value="Genomic_DNA"/>
</dbReference>